<dbReference type="EMBL" id="JBJKFK010000080">
    <property type="protein sequence ID" value="KAL3320055.1"/>
    <property type="molecule type" value="Genomic_DNA"/>
</dbReference>
<evidence type="ECO:0000256" key="6">
    <source>
        <dbReference type="ARBA" id="ARBA00022968"/>
    </source>
</evidence>
<keyword evidence="7" id="KW-1133">Transmembrane helix</keyword>
<keyword evidence="6" id="KW-0735">Signal-anchor</keyword>
<accession>A0ABD2QKK1</accession>
<reference evidence="13 14" key="1">
    <citation type="submission" date="2024-11" db="EMBL/GenBank/DDBJ databases">
        <title>Adaptive evolution of stress response genes in parasites aligns with host niche diversity.</title>
        <authorList>
            <person name="Hahn C."/>
            <person name="Resl P."/>
        </authorList>
    </citation>
    <scope>NUCLEOTIDE SEQUENCE [LARGE SCALE GENOMIC DNA]</scope>
    <source>
        <strain evidence="13">EGGRZ-B1_66</strain>
        <tissue evidence="13">Body</tissue>
    </source>
</reference>
<evidence type="ECO:0000256" key="7">
    <source>
        <dbReference type="ARBA" id="ARBA00022989"/>
    </source>
</evidence>
<evidence type="ECO:0000256" key="12">
    <source>
        <dbReference type="SAM" id="SignalP"/>
    </source>
</evidence>
<evidence type="ECO:0000256" key="3">
    <source>
        <dbReference type="ARBA" id="ARBA00022676"/>
    </source>
</evidence>
<gene>
    <name evidence="13" type="ORF">Ciccas_001273</name>
</gene>
<keyword evidence="5" id="KW-0812">Transmembrane</keyword>
<evidence type="ECO:0000256" key="8">
    <source>
        <dbReference type="ARBA" id="ARBA00023034"/>
    </source>
</evidence>
<dbReference type="SUPFAM" id="SSF53448">
    <property type="entry name" value="Nucleotide-diphospho-sugar transferases"/>
    <property type="match status" value="1"/>
</dbReference>
<keyword evidence="12" id="KW-0732">Signal</keyword>
<evidence type="ECO:0000313" key="14">
    <source>
        <dbReference type="Proteomes" id="UP001626550"/>
    </source>
</evidence>
<dbReference type="InterPro" id="IPR002659">
    <property type="entry name" value="Glyco_trans_31"/>
</dbReference>
<dbReference type="GO" id="GO:0016757">
    <property type="term" value="F:glycosyltransferase activity"/>
    <property type="evidence" value="ECO:0007669"/>
    <property type="project" value="UniProtKB-KW"/>
</dbReference>
<dbReference type="EC" id="2.4.1.-" evidence="11"/>
<dbReference type="Proteomes" id="UP001626550">
    <property type="component" value="Unassembled WGS sequence"/>
</dbReference>
<evidence type="ECO:0000256" key="5">
    <source>
        <dbReference type="ARBA" id="ARBA00022692"/>
    </source>
</evidence>
<feature type="signal peptide" evidence="12">
    <location>
        <begin position="1"/>
        <end position="21"/>
    </location>
</feature>
<comment type="similarity">
    <text evidence="2 11">Belongs to the glycosyltransferase 31 family.</text>
</comment>
<evidence type="ECO:0000256" key="11">
    <source>
        <dbReference type="RuleBase" id="RU363063"/>
    </source>
</evidence>
<dbReference type="InterPro" id="IPR029044">
    <property type="entry name" value="Nucleotide-diphossugar_trans"/>
</dbReference>
<keyword evidence="4" id="KW-0808">Transferase</keyword>
<keyword evidence="8 11" id="KW-0333">Golgi apparatus</keyword>
<evidence type="ECO:0000256" key="9">
    <source>
        <dbReference type="ARBA" id="ARBA00023136"/>
    </source>
</evidence>
<evidence type="ECO:0000313" key="13">
    <source>
        <dbReference type="EMBL" id="KAL3320055.1"/>
    </source>
</evidence>
<protein>
    <recommendedName>
        <fullName evidence="11">Hexosyltransferase</fullName>
        <ecNumber evidence="11">2.4.1.-</ecNumber>
    </recommendedName>
</protein>
<feature type="chain" id="PRO_5044813631" description="Hexosyltransferase" evidence="12">
    <location>
        <begin position="22"/>
        <end position="290"/>
    </location>
</feature>
<comment type="caution">
    <text evidence="13">The sequence shown here is derived from an EMBL/GenBank/DDBJ whole genome shotgun (WGS) entry which is preliminary data.</text>
</comment>
<keyword evidence="9" id="KW-0472">Membrane</keyword>
<dbReference type="Pfam" id="PF01762">
    <property type="entry name" value="Galactosyl_T"/>
    <property type="match status" value="1"/>
</dbReference>
<keyword evidence="3 11" id="KW-0328">Glycosyltransferase</keyword>
<sequence>MKKIFAIVLCFLLVNAPFASAGDNATLTSLLKPEFSPLICAPDVELLILVKSAVANRILRETLRSFWFNETLWKPLRVKLVFVLGISSDIALQLETTYETASYKDIIQGRFIDSYRNNTLKMMFSFNLAKNFCKSANFVLFLDDDYCLNPAALLKELSELRKLPSKRFILGHIWSCSKPARDPHSKWYIEEAVFSSEYYPEYPGAGAFIVPRSLINPIYSEMLRTPIIFMDDVFLGLVMRKLIIYPLKTNLIHSGPIYALNSSLLPQYIAFHGCRHFMQHQAFRHSISNQ</sequence>
<dbReference type="PANTHER" id="PTHR11214:SF349">
    <property type="entry name" value="BETA-1,3-GALACTOSYLTRANSFERASE BRN"/>
    <property type="match status" value="1"/>
</dbReference>
<keyword evidence="10" id="KW-0325">Glycoprotein</keyword>
<evidence type="ECO:0000256" key="10">
    <source>
        <dbReference type="ARBA" id="ARBA00023180"/>
    </source>
</evidence>
<keyword evidence="14" id="KW-1185">Reference proteome</keyword>
<proteinExistence type="inferred from homology"/>
<evidence type="ECO:0000256" key="2">
    <source>
        <dbReference type="ARBA" id="ARBA00008661"/>
    </source>
</evidence>
<name>A0ABD2QKK1_9PLAT</name>
<dbReference type="GO" id="GO:0000139">
    <property type="term" value="C:Golgi membrane"/>
    <property type="evidence" value="ECO:0007669"/>
    <property type="project" value="UniProtKB-SubCell"/>
</dbReference>
<dbReference type="AlphaFoldDB" id="A0ABD2QKK1"/>
<organism evidence="13 14">
    <name type="scientific">Cichlidogyrus casuarinus</name>
    <dbReference type="NCBI Taxonomy" id="1844966"/>
    <lineage>
        <taxon>Eukaryota</taxon>
        <taxon>Metazoa</taxon>
        <taxon>Spiralia</taxon>
        <taxon>Lophotrochozoa</taxon>
        <taxon>Platyhelminthes</taxon>
        <taxon>Monogenea</taxon>
        <taxon>Monopisthocotylea</taxon>
        <taxon>Dactylogyridea</taxon>
        <taxon>Ancyrocephalidae</taxon>
        <taxon>Cichlidogyrus</taxon>
    </lineage>
</organism>
<dbReference type="PANTHER" id="PTHR11214">
    <property type="entry name" value="BETA-1,3-N-ACETYLGLUCOSAMINYLTRANSFERASE"/>
    <property type="match status" value="1"/>
</dbReference>
<comment type="subcellular location">
    <subcellularLocation>
        <location evidence="1 11">Golgi apparatus membrane</location>
        <topology evidence="1 11">Single-pass type II membrane protein</topology>
    </subcellularLocation>
</comment>
<dbReference type="FunFam" id="3.90.550.50:FF:000001">
    <property type="entry name" value="Hexosyltransferase"/>
    <property type="match status" value="1"/>
</dbReference>
<evidence type="ECO:0000256" key="1">
    <source>
        <dbReference type="ARBA" id="ARBA00004323"/>
    </source>
</evidence>
<evidence type="ECO:0000256" key="4">
    <source>
        <dbReference type="ARBA" id="ARBA00022679"/>
    </source>
</evidence>
<dbReference type="Gene3D" id="3.90.550.50">
    <property type="match status" value="1"/>
</dbReference>